<evidence type="ECO:0000259" key="7">
    <source>
        <dbReference type="Pfam" id="PF17917"/>
    </source>
</evidence>
<evidence type="ECO:0000256" key="6">
    <source>
        <dbReference type="ARBA" id="ARBA00022918"/>
    </source>
</evidence>
<evidence type="ECO:0000313" key="9">
    <source>
        <dbReference type="Proteomes" id="UP000765509"/>
    </source>
</evidence>
<dbReference type="Proteomes" id="UP000765509">
    <property type="component" value="Unassembled WGS sequence"/>
</dbReference>
<evidence type="ECO:0000256" key="3">
    <source>
        <dbReference type="ARBA" id="ARBA00022722"/>
    </source>
</evidence>
<sequence length="121" mass="13774">MECIFLVWALEKLNYHIDGSVFKVINDCNSMKSLLNMKKPNRHMLRWKIAIKEYRGKMTIVHQAGNIHKNAGGLSMWELANTPDKPGGPHIPIEGINITDIGTEFLRKSENLLSRKGIAIY</sequence>
<feature type="domain" description="Reverse transcriptase RNase H-like" evidence="7">
    <location>
        <begin position="2"/>
        <end position="54"/>
    </location>
</feature>
<comment type="caution">
    <text evidence="8">The sequence shown here is derived from an EMBL/GenBank/DDBJ whole genome shotgun (WGS) entry which is preliminary data.</text>
</comment>
<name>A0A9Q3EQV9_9BASI</name>
<keyword evidence="6" id="KW-0695">RNA-directed DNA polymerase</keyword>
<dbReference type="InterPro" id="IPR041373">
    <property type="entry name" value="RT_RNaseH"/>
</dbReference>
<evidence type="ECO:0000256" key="4">
    <source>
        <dbReference type="ARBA" id="ARBA00022759"/>
    </source>
</evidence>
<evidence type="ECO:0000313" key="8">
    <source>
        <dbReference type="EMBL" id="MBW0527775.1"/>
    </source>
</evidence>
<proteinExistence type="predicted"/>
<evidence type="ECO:0000256" key="1">
    <source>
        <dbReference type="ARBA" id="ARBA00022679"/>
    </source>
</evidence>
<dbReference type="EMBL" id="AVOT02033813">
    <property type="protein sequence ID" value="MBW0527775.1"/>
    <property type="molecule type" value="Genomic_DNA"/>
</dbReference>
<organism evidence="8 9">
    <name type="scientific">Austropuccinia psidii MF-1</name>
    <dbReference type="NCBI Taxonomy" id="1389203"/>
    <lineage>
        <taxon>Eukaryota</taxon>
        <taxon>Fungi</taxon>
        <taxon>Dikarya</taxon>
        <taxon>Basidiomycota</taxon>
        <taxon>Pucciniomycotina</taxon>
        <taxon>Pucciniomycetes</taxon>
        <taxon>Pucciniales</taxon>
        <taxon>Sphaerophragmiaceae</taxon>
        <taxon>Austropuccinia</taxon>
    </lineage>
</organism>
<dbReference type="GO" id="GO:0004519">
    <property type="term" value="F:endonuclease activity"/>
    <property type="evidence" value="ECO:0007669"/>
    <property type="project" value="UniProtKB-KW"/>
</dbReference>
<gene>
    <name evidence="8" type="ORF">O181_067490</name>
</gene>
<keyword evidence="3" id="KW-0540">Nuclease</keyword>
<keyword evidence="9" id="KW-1185">Reference proteome</keyword>
<dbReference type="GO" id="GO:0016787">
    <property type="term" value="F:hydrolase activity"/>
    <property type="evidence" value="ECO:0007669"/>
    <property type="project" value="UniProtKB-KW"/>
</dbReference>
<accession>A0A9Q3EQV9</accession>
<dbReference type="AlphaFoldDB" id="A0A9Q3EQV9"/>
<dbReference type="GO" id="GO:0003964">
    <property type="term" value="F:RNA-directed DNA polymerase activity"/>
    <property type="evidence" value="ECO:0007669"/>
    <property type="project" value="UniProtKB-KW"/>
</dbReference>
<evidence type="ECO:0000256" key="5">
    <source>
        <dbReference type="ARBA" id="ARBA00022801"/>
    </source>
</evidence>
<protein>
    <recommendedName>
        <fullName evidence="7">Reverse transcriptase RNase H-like domain-containing protein</fullName>
    </recommendedName>
</protein>
<keyword evidence="5" id="KW-0378">Hydrolase</keyword>
<evidence type="ECO:0000256" key="2">
    <source>
        <dbReference type="ARBA" id="ARBA00022695"/>
    </source>
</evidence>
<keyword evidence="2" id="KW-0548">Nucleotidyltransferase</keyword>
<reference evidence="8" key="1">
    <citation type="submission" date="2021-03" db="EMBL/GenBank/DDBJ databases">
        <title>Draft genome sequence of rust myrtle Austropuccinia psidii MF-1, a brazilian biotype.</title>
        <authorList>
            <person name="Quecine M.C."/>
            <person name="Pachon D.M.R."/>
            <person name="Bonatelli M.L."/>
            <person name="Correr F.H."/>
            <person name="Franceschini L.M."/>
            <person name="Leite T.F."/>
            <person name="Margarido G.R.A."/>
            <person name="Almeida C.A."/>
            <person name="Ferrarezi J.A."/>
            <person name="Labate C.A."/>
        </authorList>
    </citation>
    <scope>NUCLEOTIDE SEQUENCE</scope>
    <source>
        <strain evidence="8">MF-1</strain>
    </source>
</reference>
<keyword evidence="4" id="KW-0255">Endonuclease</keyword>
<dbReference type="Pfam" id="PF17917">
    <property type="entry name" value="RT_RNaseH"/>
    <property type="match status" value="1"/>
</dbReference>
<keyword evidence="1" id="KW-0808">Transferase</keyword>